<evidence type="ECO:0008006" key="5">
    <source>
        <dbReference type="Google" id="ProtNLM"/>
    </source>
</evidence>
<evidence type="ECO:0000313" key="3">
    <source>
        <dbReference type="EMBL" id="KAK8161541.1"/>
    </source>
</evidence>
<evidence type="ECO:0000256" key="2">
    <source>
        <dbReference type="SAM" id="SignalP"/>
    </source>
</evidence>
<feature type="chain" id="PRO_5045950369" description="Secreted protein" evidence="2">
    <location>
        <begin position="35"/>
        <end position="233"/>
    </location>
</feature>
<reference evidence="3 4" key="1">
    <citation type="journal article" date="2022" name="G3 (Bethesda)">
        <title>Enemy or ally: a genomic approach to elucidate the lifestyle of Phyllosticta citrichinaensis.</title>
        <authorList>
            <person name="Buijs V.A."/>
            <person name="Groenewald J.Z."/>
            <person name="Haridas S."/>
            <person name="LaButti K.M."/>
            <person name="Lipzen A."/>
            <person name="Martin F.M."/>
            <person name="Barry K."/>
            <person name="Grigoriev I.V."/>
            <person name="Crous P.W."/>
            <person name="Seidl M.F."/>
        </authorList>
    </citation>
    <scope>NUCLEOTIDE SEQUENCE [LARGE SCALE GENOMIC DNA]</scope>
    <source>
        <strain evidence="3 4">CBS 129764</strain>
    </source>
</reference>
<feature type="signal peptide" evidence="2">
    <location>
        <begin position="1"/>
        <end position="34"/>
    </location>
</feature>
<evidence type="ECO:0000313" key="4">
    <source>
        <dbReference type="Proteomes" id="UP001456524"/>
    </source>
</evidence>
<organism evidence="3 4">
    <name type="scientific">Phyllosticta citrichinensis</name>
    <dbReference type="NCBI Taxonomy" id="1130410"/>
    <lineage>
        <taxon>Eukaryota</taxon>
        <taxon>Fungi</taxon>
        <taxon>Dikarya</taxon>
        <taxon>Ascomycota</taxon>
        <taxon>Pezizomycotina</taxon>
        <taxon>Dothideomycetes</taxon>
        <taxon>Dothideomycetes incertae sedis</taxon>
        <taxon>Botryosphaeriales</taxon>
        <taxon>Phyllostictaceae</taxon>
        <taxon>Phyllosticta</taxon>
    </lineage>
</organism>
<dbReference type="EMBL" id="JBBWUH010000007">
    <property type="protein sequence ID" value="KAK8161541.1"/>
    <property type="molecule type" value="Genomic_DNA"/>
</dbReference>
<evidence type="ECO:0000256" key="1">
    <source>
        <dbReference type="SAM" id="MobiDB-lite"/>
    </source>
</evidence>
<feature type="compositionally biased region" description="Polar residues" evidence="1">
    <location>
        <begin position="214"/>
        <end position="233"/>
    </location>
</feature>
<keyword evidence="2" id="KW-0732">Signal</keyword>
<sequence>MMHCFGRLTRRGWSVNSFFFFFFGGLWFGRGAAAAGGACVREEGRGKREKTRGAVGTDRHRHRHGPLILVMAPVAVGRSVPGTGSWNEWCRDSSVRRVGCVVHAVGLEVAAQRDMDGVFLIVLKKLGQVGWWCFGCVAVWWGDVGWVIGPSVLLRGRYCTYSVQCSQAILCRSARRQRLDLLHMLRHSGHPARANPSVAATQQRKKRDAHQDSHSTAGWTGPGSNQSDEANFL</sequence>
<proteinExistence type="predicted"/>
<protein>
    <recommendedName>
        <fullName evidence="5">Secreted protein</fullName>
    </recommendedName>
</protein>
<dbReference type="Proteomes" id="UP001456524">
    <property type="component" value="Unassembled WGS sequence"/>
</dbReference>
<gene>
    <name evidence="3" type="ORF">IWX90DRAFT_272470</name>
</gene>
<keyword evidence="4" id="KW-1185">Reference proteome</keyword>
<comment type="caution">
    <text evidence="3">The sequence shown here is derived from an EMBL/GenBank/DDBJ whole genome shotgun (WGS) entry which is preliminary data.</text>
</comment>
<name>A0ABR1XNB7_9PEZI</name>
<feature type="region of interest" description="Disordered" evidence="1">
    <location>
        <begin position="189"/>
        <end position="233"/>
    </location>
</feature>
<accession>A0ABR1XNB7</accession>